<accession>A0A0G4Q315</accession>
<reference evidence="2" key="1">
    <citation type="submission" date="2015-06" db="EMBL/GenBank/DDBJ databases">
        <authorList>
            <person name="Urmite Genomes"/>
        </authorList>
    </citation>
    <scope>NUCLEOTIDE SEQUENCE [LARGE SCALE GENOMIC DNA]</scope>
    <source>
        <strain evidence="2">CSUR P1867</strain>
    </source>
</reference>
<dbReference type="AlphaFoldDB" id="A0A0G4Q315"/>
<evidence type="ECO:0000313" key="2">
    <source>
        <dbReference type="Proteomes" id="UP000183920"/>
    </source>
</evidence>
<name>A0A0G4Q315_9GAMM</name>
<dbReference type="EMBL" id="CVRY01000002">
    <property type="protein sequence ID" value="CRL60213.1"/>
    <property type="molecule type" value="Genomic_DNA"/>
</dbReference>
<protein>
    <submittedName>
        <fullName evidence="1">Uncharacterized protein</fullName>
    </submittedName>
</protein>
<gene>
    <name evidence="1" type="ORF">BN1804_00814</name>
</gene>
<organism evidence="1 2">
    <name type="scientific">Proteus penneri</name>
    <dbReference type="NCBI Taxonomy" id="102862"/>
    <lineage>
        <taxon>Bacteria</taxon>
        <taxon>Pseudomonadati</taxon>
        <taxon>Pseudomonadota</taxon>
        <taxon>Gammaproteobacteria</taxon>
        <taxon>Enterobacterales</taxon>
        <taxon>Morganellaceae</taxon>
        <taxon>Proteus</taxon>
    </lineage>
</organism>
<sequence length="94" mass="11420">MTIDDFHNEKLPMPKLFRVVSVELDVLRSKLGSGYGVIFDCDETVIRKVRRVKSKIGWHWQLVREHKDQELWDYYLESDRESLNNINYEYRLMK</sequence>
<proteinExistence type="predicted"/>
<dbReference type="Proteomes" id="UP000183920">
    <property type="component" value="Unassembled WGS sequence"/>
</dbReference>
<evidence type="ECO:0000313" key="1">
    <source>
        <dbReference type="EMBL" id="CRL60213.1"/>
    </source>
</evidence>
<dbReference type="RefSeq" id="WP_072063077.1">
    <property type="nucleotide sequence ID" value="NZ_CVRY01000002.1"/>
</dbReference>